<evidence type="ECO:0000256" key="5">
    <source>
        <dbReference type="SAM" id="MobiDB-lite"/>
    </source>
</evidence>
<feature type="compositionally biased region" description="Polar residues" evidence="5">
    <location>
        <begin position="689"/>
        <end position="701"/>
    </location>
</feature>
<evidence type="ECO:0000313" key="8">
    <source>
        <dbReference type="EMBL" id="KAK5095244.1"/>
    </source>
</evidence>
<feature type="compositionally biased region" description="Polar residues" evidence="5">
    <location>
        <begin position="213"/>
        <end position="226"/>
    </location>
</feature>
<evidence type="ECO:0000256" key="4">
    <source>
        <dbReference type="ARBA" id="ARBA00023136"/>
    </source>
</evidence>
<organism evidence="8 9">
    <name type="scientific">Lithohypha guttulata</name>
    <dbReference type="NCBI Taxonomy" id="1690604"/>
    <lineage>
        <taxon>Eukaryota</taxon>
        <taxon>Fungi</taxon>
        <taxon>Dikarya</taxon>
        <taxon>Ascomycota</taxon>
        <taxon>Pezizomycotina</taxon>
        <taxon>Eurotiomycetes</taxon>
        <taxon>Chaetothyriomycetidae</taxon>
        <taxon>Chaetothyriales</taxon>
        <taxon>Trichomeriaceae</taxon>
        <taxon>Lithohypha</taxon>
    </lineage>
</organism>
<feature type="transmembrane region" description="Helical" evidence="6">
    <location>
        <begin position="123"/>
        <end position="149"/>
    </location>
</feature>
<feature type="compositionally biased region" description="Polar residues" evidence="5">
    <location>
        <begin position="645"/>
        <end position="658"/>
    </location>
</feature>
<feature type="signal peptide" evidence="7">
    <location>
        <begin position="1"/>
        <end position="31"/>
    </location>
</feature>
<feature type="compositionally biased region" description="Gly residues" evidence="5">
    <location>
        <begin position="840"/>
        <end position="850"/>
    </location>
</feature>
<dbReference type="PANTHER" id="PTHR28013">
    <property type="entry name" value="PROTEIN DCV1-RELATED"/>
    <property type="match status" value="1"/>
</dbReference>
<feature type="compositionally biased region" description="Polar residues" evidence="5">
    <location>
        <begin position="591"/>
        <end position="603"/>
    </location>
</feature>
<evidence type="ECO:0000256" key="3">
    <source>
        <dbReference type="ARBA" id="ARBA00022989"/>
    </source>
</evidence>
<protein>
    <submittedName>
        <fullName evidence="8">Regulator of ime2</fullName>
    </submittedName>
</protein>
<evidence type="ECO:0000256" key="2">
    <source>
        <dbReference type="ARBA" id="ARBA00022692"/>
    </source>
</evidence>
<evidence type="ECO:0000256" key="7">
    <source>
        <dbReference type="SAM" id="SignalP"/>
    </source>
</evidence>
<evidence type="ECO:0000256" key="6">
    <source>
        <dbReference type="SAM" id="Phobius"/>
    </source>
</evidence>
<feature type="region of interest" description="Disordered" evidence="5">
    <location>
        <begin position="799"/>
        <end position="850"/>
    </location>
</feature>
<evidence type="ECO:0000256" key="1">
    <source>
        <dbReference type="ARBA" id="ARBA00004141"/>
    </source>
</evidence>
<feature type="compositionally biased region" description="Polar residues" evidence="5">
    <location>
        <begin position="724"/>
        <end position="742"/>
    </location>
</feature>
<comment type="subcellular location">
    <subcellularLocation>
        <location evidence="1">Membrane</location>
        <topology evidence="1">Multi-pass membrane protein</topology>
    </subcellularLocation>
</comment>
<proteinExistence type="predicted"/>
<feature type="compositionally biased region" description="Pro residues" evidence="5">
    <location>
        <begin position="500"/>
        <end position="510"/>
    </location>
</feature>
<dbReference type="Pfam" id="PF06687">
    <property type="entry name" value="SUR7"/>
    <property type="match status" value="1"/>
</dbReference>
<dbReference type="PANTHER" id="PTHR28013:SF3">
    <property type="entry name" value="PROTEIN DCV1-RELATED"/>
    <property type="match status" value="1"/>
</dbReference>
<comment type="caution">
    <text evidence="8">The sequence shown here is derived from an EMBL/GenBank/DDBJ whole genome shotgun (WGS) entry which is preliminary data.</text>
</comment>
<dbReference type="Proteomes" id="UP001345013">
    <property type="component" value="Unassembled WGS sequence"/>
</dbReference>
<keyword evidence="4 6" id="KW-0472">Membrane</keyword>
<dbReference type="InterPro" id="IPR051380">
    <property type="entry name" value="pH-response_reg_palI/RIM9"/>
</dbReference>
<sequence length="850" mass="90679">MLRPATPLSILLFISFVLLLISVISTPIVKGIPIGRYEGVNFGVFGWCKDSGECSGVRVGWNTDEALPNQASADGVGISLPSGSRHILSSLLIVHPIAAFCNLIVLGLAVAAHLHSPSHSARYLLALLILLLPTLLIALLAFLVDILIFVPHLQWGGWIVLASTILITASGVVTCAMRRTLVSRKARKKRIAENAEMSGANFYARQAEESKMVPSTSTESRTQMMNDSPAAENLPTFTTYTSRRSQERPMHAPSPAEPVPATSPIDSGRYYGHGGQRSRSNSRPRQEDFGAPLGASRSYDDRPTVPALPPTPNRGAYGPVRGGYSTRGSFSGRSVPPSPYRGRGGYPSRGRGGYPSGPNGPGMPGLMVPAGVNRRPPPGYGPQSPTGMDGGYGPPSGPDGNYSRPGDPGFEPPSPSNYGSDAPAGYGGSAYGSRAQSPATRRQSPYGSRIQSPSRGLPPQDNAPAMPPVPDQYNPEASVAYGGVPYASRSQSPSRGLPPQDIPPAMPPVPDQYGPEVPVAYSGVPYGSRAQSPAARRQSPYGSRAQSPARGMPFQDMPPAMPPVPDHYGPAVQQPTAMGMDPGSRDMAEMETSQPQVMHQVSGGQDYVPPRAEWHSRQSSSTSQNRRRVNSGGSVYMEDVDPKFAQQSAPPMPSITTSAPPPEVFQEYNRQHVPSVLLAGHHPNPNDPSPESSTSQLNNPNVMPHMPREHSYENLHSGARSPVESETSNFTSVSQRPMNPNWQPGHPDGFNSFGPGNNRALQERQRQRQQDILFSGNPDFEIPGMGPPRPSNVRGGYRGMGRGGGGYNGLRGPMRPPPPSVLESMAPDGRYPQPMPPSTGMGGAGTLREV</sequence>
<keyword evidence="3 6" id="KW-1133">Transmembrane helix</keyword>
<reference evidence="8 9" key="1">
    <citation type="submission" date="2023-08" db="EMBL/GenBank/DDBJ databases">
        <title>Black Yeasts Isolated from many extreme environments.</title>
        <authorList>
            <person name="Coleine C."/>
            <person name="Stajich J.E."/>
            <person name="Selbmann L."/>
        </authorList>
    </citation>
    <scope>NUCLEOTIDE SEQUENCE [LARGE SCALE GENOMIC DNA]</scope>
    <source>
        <strain evidence="8 9">CCFEE 5885</strain>
    </source>
</reference>
<feature type="chain" id="PRO_5046931263" evidence="7">
    <location>
        <begin position="32"/>
        <end position="850"/>
    </location>
</feature>
<gene>
    <name evidence="8" type="primary">RIM9</name>
    <name evidence="8" type="ORF">LTR24_003211</name>
</gene>
<dbReference type="InterPro" id="IPR009571">
    <property type="entry name" value="SUR7/Rim9-like_fungi"/>
</dbReference>
<accession>A0ABR0KFQ1</accession>
<feature type="transmembrane region" description="Helical" evidence="6">
    <location>
        <begin position="155"/>
        <end position="177"/>
    </location>
</feature>
<keyword evidence="9" id="KW-1185">Reference proteome</keyword>
<dbReference type="EMBL" id="JAVRRG010000029">
    <property type="protein sequence ID" value="KAK5095244.1"/>
    <property type="molecule type" value="Genomic_DNA"/>
</dbReference>
<feature type="region of interest" description="Disordered" evidence="5">
    <location>
        <begin position="207"/>
        <end position="767"/>
    </location>
</feature>
<feature type="compositionally biased region" description="Polar residues" evidence="5">
    <location>
        <begin position="434"/>
        <end position="454"/>
    </location>
</feature>
<feature type="compositionally biased region" description="Gly residues" evidence="5">
    <location>
        <begin position="799"/>
        <end position="809"/>
    </location>
</feature>
<feature type="transmembrane region" description="Helical" evidence="6">
    <location>
        <begin position="87"/>
        <end position="111"/>
    </location>
</feature>
<keyword evidence="2 6" id="KW-0812">Transmembrane</keyword>
<name>A0ABR0KFQ1_9EURO</name>
<keyword evidence="7" id="KW-0732">Signal</keyword>
<feature type="compositionally biased region" description="Gly residues" evidence="5">
    <location>
        <begin position="342"/>
        <end position="363"/>
    </location>
</feature>
<evidence type="ECO:0000313" key="9">
    <source>
        <dbReference type="Proteomes" id="UP001345013"/>
    </source>
</evidence>